<reference evidence="1 2" key="1">
    <citation type="submission" date="2024-05" db="EMBL/GenBank/DDBJ databases">
        <title>The nuclear and mitochondrial genome assemblies of Tetragonisca angustula (Apidae: Meliponini), a tiny yet remarkable pollinator in the Neotropics.</title>
        <authorList>
            <person name="Ferrari R."/>
            <person name="Ricardo P.C."/>
            <person name="Dias F.C."/>
            <person name="Araujo N.S."/>
            <person name="Soares D.O."/>
            <person name="Zhou Q.-S."/>
            <person name="Zhu C.-D."/>
            <person name="Coutinho L."/>
            <person name="Airas M.C."/>
            <person name="Batista T.M."/>
        </authorList>
    </citation>
    <scope>NUCLEOTIDE SEQUENCE [LARGE SCALE GENOMIC DNA]</scope>
    <source>
        <strain evidence="1">ASF017062</strain>
        <tissue evidence="1">Abdomen</tissue>
    </source>
</reference>
<evidence type="ECO:0000313" key="2">
    <source>
        <dbReference type="Proteomes" id="UP001432146"/>
    </source>
</evidence>
<evidence type="ECO:0000313" key="1">
    <source>
        <dbReference type="EMBL" id="KAK9300743.1"/>
    </source>
</evidence>
<dbReference type="Proteomes" id="UP001432146">
    <property type="component" value="Unassembled WGS sequence"/>
</dbReference>
<dbReference type="GO" id="GO:0003676">
    <property type="term" value="F:nucleic acid binding"/>
    <property type="evidence" value="ECO:0007669"/>
    <property type="project" value="InterPro"/>
</dbReference>
<dbReference type="EMBL" id="JAWNGG020000122">
    <property type="protein sequence ID" value="KAK9300743.1"/>
    <property type="molecule type" value="Genomic_DNA"/>
</dbReference>
<comment type="caution">
    <text evidence="1">The sequence shown here is derived from an EMBL/GenBank/DDBJ whole genome shotgun (WGS) entry which is preliminary data.</text>
</comment>
<dbReference type="Gene3D" id="3.30.420.10">
    <property type="entry name" value="Ribonuclease H-like superfamily/Ribonuclease H"/>
    <property type="match status" value="1"/>
</dbReference>
<evidence type="ECO:0008006" key="3">
    <source>
        <dbReference type="Google" id="ProtNLM"/>
    </source>
</evidence>
<keyword evidence="2" id="KW-1185">Reference proteome</keyword>
<accession>A0AAW0ZUQ6</accession>
<name>A0AAW0ZUQ6_9HYME</name>
<protein>
    <recommendedName>
        <fullName evidence="3">Transposase</fullName>
    </recommendedName>
</protein>
<proteinExistence type="predicted"/>
<dbReference type="AlphaFoldDB" id="A0AAW0ZUQ6"/>
<organism evidence="1 2">
    <name type="scientific">Tetragonisca angustula</name>
    <dbReference type="NCBI Taxonomy" id="166442"/>
    <lineage>
        <taxon>Eukaryota</taxon>
        <taxon>Metazoa</taxon>
        <taxon>Ecdysozoa</taxon>
        <taxon>Arthropoda</taxon>
        <taxon>Hexapoda</taxon>
        <taxon>Insecta</taxon>
        <taxon>Pterygota</taxon>
        <taxon>Neoptera</taxon>
        <taxon>Endopterygota</taxon>
        <taxon>Hymenoptera</taxon>
        <taxon>Apocrita</taxon>
        <taxon>Aculeata</taxon>
        <taxon>Apoidea</taxon>
        <taxon>Anthophila</taxon>
        <taxon>Apidae</taxon>
        <taxon>Tetragonisca</taxon>
    </lineage>
</organism>
<sequence length="77" mass="9267">MVWPFQRADLNPQLIEHHWNHLEQNLQAKKLRNRDELFEILRKKWESINLATIQKLLESTPRRMQAVIDSNGCAIKY</sequence>
<dbReference type="InterPro" id="IPR036397">
    <property type="entry name" value="RNaseH_sf"/>
</dbReference>
<gene>
    <name evidence="1" type="ORF">QLX08_006692</name>
</gene>